<dbReference type="AlphaFoldDB" id="A0A1E3Q6A1"/>
<dbReference type="Proteomes" id="UP000094385">
    <property type="component" value="Unassembled WGS sequence"/>
</dbReference>
<keyword evidence="3" id="KW-1185">Reference proteome</keyword>
<protein>
    <submittedName>
        <fullName evidence="2">Uncharacterized protein</fullName>
    </submittedName>
</protein>
<evidence type="ECO:0000313" key="2">
    <source>
        <dbReference type="EMBL" id="ODQ73196.1"/>
    </source>
</evidence>
<gene>
    <name evidence="2" type="ORF">LIPSTDRAFT_3531</name>
</gene>
<feature type="region of interest" description="Disordered" evidence="1">
    <location>
        <begin position="184"/>
        <end position="214"/>
    </location>
</feature>
<feature type="compositionally biased region" description="Polar residues" evidence="1">
    <location>
        <begin position="244"/>
        <end position="262"/>
    </location>
</feature>
<sequence>MPDVSTTAAPAPNWRRSSNLSLSDAWQSVFVSRGRAGAPNTDSDARVDRPAFYYTRKSYSVQGDNWDTILLNDAAIDTGAATSSTTSGLSDTDNVARIMGAYCLWPCATNQTKLKNEELCFDEEYIPRSTVLEEKRTWDLFEIDEVCGRYAEDGVCTSESDAWRPLVMREIGYRRLSTASWISQGSSSDEELDNDDLDKYYSSETSTSTPNAAMTDERMLRSVQANVLRRSLSELRRRFSGSRTAASKRSTVPMLSSTLSSQRSRENDTSGTKKSFFH</sequence>
<proteinExistence type="predicted"/>
<accession>A0A1E3Q6A1</accession>
<evidence type="ECO:0000313" key="3">
    <source>
        <dbReference type="Proteomes" id="UP000094385"/>
    </source>
</evidence>
<evidence type="ECO:0000256" key="1">
    <source>
        <dbReference type="SAM" id="MobiDB-lite"/>
    </source>
</evidence>
<feature type="region of interest" description="Disordered" evidence="1">
    <location>
        <begin position="239"/>
        <end position="278"/>
    </location>
</feature>
<feature type="compositionally biased region" description="Polar residues" evidence="1">
    <location>
        <begin position="269"/>
        <end position="278"/>
    </location>
</feature>
<dbReference type="OrthoDB" id="10522111at2759"/>
<dbReference type="EMBL" id="KV454294">
    <property type="protein sequence ID" value="ODQ73196.1"/>
    <property type="molecule type" value="Genomic_DNA"/>
</dbReference>
<name>A0A1E3Q6A1_LIPST</name>
<feature type="compositionally biased region" description="Polar residues" evidence="1">
    <location>
        <begin position="202"/>
        <end position="212"/>
    </location>
</feature>
<organism evidence="2 3">
    <name type="scientific">Lipomyces starkeyi NRRL Y-11557</name>
    <dbReference type="NCBI Taxonomy" id="675824"/>
    <lineage>
        <taxon>Eukaryota</taxon>
        <taxon>Fungi</taxon>
        <taxon>Dikarya</taxon>
        <taxon>Ascomycota</taxon>
        <taxon>Saccharomycotina</taxon>
        <taxon>Lipomycetes</taxon>
        <taxon>Lipomycetales</taxon>
        <taxon>Lipomycetaceae</taxon>
        <taxon>Lipomyces</taxon>
    </lineage>
</organism>
<reference evidence="2 3" key="1">
    <citation type="journal article" date="2016" name="Proc. Natl. Acad. Sci. U.S.A.">
        <title>Comparative genomics of biotechnologically important yeasts.</title>
        <authorList>
            <person name="Riley R."/>
            <person name="Haridas S."/>
            <person name="Wolfe K.H."/>
            <person name="Lopes M.R."/>
            <person name="Hittinger C.T."/>
            <person name="Goeker M."/>
            <person name="Salamov A.A."/>
            <person name="Wisecaver J.H."/>
            <person name="Long T.M."/>
            <person name="Calvey C.H."/>
            <person name="Aerts A.L."/>
            <person name="Barry K.W."/>
            <person name="Choi C."/>
            <person name="Clum A."/>
            <person name="Coughlan A.Y."/>
            <person name="Deshpande S."/>
            <person name="Douglass A.P."/>
            <person name="Hanson S.J."/>
            <person name="Klenk H.-P."/>
            <person name="LaButti K.M."/>
            <person name="Lapidus A."/>
            <person name="Lindquist E.A."/>
            <person name="Lipzen A.M."/>
            <person name="Meier-Kolthoff J.P."/>
            <person name="Ohm R.A."/>
            <person name="Otillar R.P."/>
            <person name="Pangilinan J.L."/>
            <person name="Peng Y."/>
            <person name="Rokas A."/>
            <person name="Rosa C.A."/>
            <person name="Scheuner C."/>
            <person name="Sibirny A.A."/>
            <person name="Slot J.C."/>
            <person name="Stielow J.B."/>
            <person name="Sun H."/>
            <person name="Kurtzman C.P."/>
            <person name="Blackwell M."/>
            <person name="Grigoriev I.V."/>
            <person name="Jeffries T.W."/>
        </authorList>
    </citation>
    <scope>NUCLEOTIDE SEQUENCE [LARGE SCALE GENOMIC DNA]</scope>
    <source>
        <strain evidence="2 3">NRRL Y-11557</strain>
    </source>
</reference>